<dbReference type="KEGG" id="lacs:H4075_01260"/>
<dbReference type="Proteomes" id="UP000515344">
    <property type="component" value="Chromosome"/>
</dbReference>
<proteinExistence type="predicted"/>
<evidence type="ECO:0000313" key="1">
    <source>
        <dbReference type="EMBL" id="QNA44856.1"/>
    </source>
</evidence>
<protein>
    <submittedName>
        <fullName evidence="1">Uncharacterized protein</fullName>
    </submittedName>
</protein>
<gene>
    <name evidence="1" type="ORF">H4075_01260</name>
</gene>
<sequence length="275" mass="30717">MKPANIVLAVFVCSIFFIDSINAQSVRQLRKTIELKMPRGGDNGGTVAQNGKNRYFYATIAGNKTYSFAYFNQVGEMMSPPDLSILADVRGLWYNNALKTFQGNVFGNGGWVTYVMDDAGVPYDVKQFLPGQLQPHPNSVAQYNLRENLVHFLKGSTVVSYNAATGAEIKEKTFLLKTGYSKKTPPPADLVIDSNAVLTKYNTTTVVYTGISNAEFGLLNVQTKEIELYSKNDGLLYQKLKLPADAIVKDKLNFSFSNNTYFLYDARNRTWVGYR</sequence>
<reference evidence="2" key="1">
    <citation type="submission" date="2020-08" db="EMBL/GenBank/DDBJ databases">
        <title>Lacibacter sp. S13-6-6 genome sequencing.</title>
        <authorList>
            <person name="Jin L."/>
        </authorList>
    </citation>
    <scope>NUCLEOTIDE SEQUENCE [LARGE SCALE GENOMIC DNA]</scope>
    <source>
        <strain evidence="2">S13-6-6</strain>
    </source>
</reference>
<name>A0A7G5XHA3_9BACT</name>
<organism evidence="1 2">
    <name type="scientific">Lacibacter sediminis</name>
    <dbReference type="NCBI Taxonomy" id="2760713"/>
    <lineage>
        <taxon>Bacteria</taxon>
        <taxon>Pseudomonadati</taxon>
        <taxon>Bacteroidota</taxon>
        <taxon>Chitinophagia</taxon>
        <taxon>Chitinophagales</taxon>
        <taxon>Chitinophagaceae</taxon>
        <taxon>Lacibacter</taxon>
    </lineage>
</organism>
<accession>A0A7G5XHA3</accession>
<keyword evidence="2" id="KW-1185">Reference proteome</keyword>
<dbReference type="EMBL" id="CP060007">
    <property type="protein sequence ID" value="QNA44856.1"/>
    <property type="molecule type" value="Genomic_DNA"/>
</dbReference>
<dbReference type="RefSeq" id="WP_182803403.1">
    <property type="nucleotide sequence ID" value="NZ_CP060007.1"/>
</dbReference>
<dbReference type="AlphaFoldDB" id="A0A7G5XHA3"/>
<evidence type="ECO:0000313" key="2">
    <source>
        <dbReference type="Proteomes" id="UP000515344"/>
    </source>
</evidence>